<dbReference type="EMBL" id="BGZK01001072">
    <property type="protein sequence ID" value="GBP70374.1"/>
    <property type="molecule type" value="Genomic_DNA"/>
</dbReference>
<dbReference type="AlphaFoldDB" id="A0A4C1Y623"/>
<reference evidence="2 3" key="1">
    <citation type="journal article" date="2019" name="Commun. Biol.">
        <title>The bagworm genome reveals a unique fibroin gene that provides high tensile strength.</title>
        <authorList>
            <person name="Kono N."/>
            <person name="Nakamura H."/>
            <person name="Ohtoshi R."/>
            <person name="Tomita M."/>
            <person name="Numata K."/>
            <person name="Arakawa K."/>
        </authorList>
    </citation>
    <scope>NUCLEOTIDE SEQUENCE [LARGE SCALE GENOMIC DNA]</scope>
</reference>
<proteinExistence type="predicted"/>
<evidence type="ECO:0000256" key="1">
    <source>
        <dbReference type="SAM" id="MobiDB-lite"/>
    </source>
</evidence>
<organism evidence="2 3">
    <name type="scientific">Eumeta variegata</name>
    <name type="common">Bagworm moth</name>
    <name type="synonym">Eumeta japonica</name>
    <dbReference type="NCBI Taxonomy" id="151549"/>
    <lineage>
        <taxon>Eukaryota</taxon>
        <taxon>Metazoa</taxon>
        <taxon>Ecdysozoa</taxon>
        <taxon>Arthropoda</taxon>
        <taxon>Hexapoda</taxon>
        <taxon>Insecta</taxon>
        <taxon>Pterygota</taxon>
        <taxon>Neoptera</taxon>
        <taxon>Endopterygota</taxon>
        <taxon>Lepidoptera</taxon>
        <taxon>Glossata</taxon>
        <taxon>Ditrysia</taxon>
        <taxon>Tineoidea</taxon>
        <taxon>Psychidae</taxon>
        <taxon>Oiketicinae</taxon>
        <taxon>Eumeta</taxon>
    </lineage>
</organism>
<protein>
    <submittedName>
        <fullName evidence="2">Uncharacterized protein</fullName>
    </submittedName>
</protein>
<feature type="region of interest" description="Disordered" evidence="1">
    <location>
        <begin position="1"/>
        <end position="88"/>
    </location>
</feature>
<gene>
    <name evidence="2" type="ORF">EVAR_45641_1</name>
</gene>
<name>A0A4C1Y623_EUMVA</name>
<keyword evidence="3" id="KW-1185">Reference proteome</keyword>
<dbReference type="Proteomes" id="UP000299102">
    <property type="component" value="Unassembled WGS sequence"/>
</dbReference>
<evidence type="ECO:0000313" key="2">
    <source>
        <dbReference type="EMBL" id="GBP70374.1"/>
    </source>
</evidence>
<accession>A0A4C1Y623</accession>
<comment type="caution">
    <text evidence="2">The sequence shown here is derived from an EMBL/GenBank/DDBJ whole genome shotgun (WGS) entry which is preliminary data.</text>
</comment>
<sequence length="88" mass="9383">MAVCVDSAVRGRRTRPPADLHTGRRARPPPRAGRARLPEAQRPPGPVVESAGRLERSAASRALSNSRVISGRGRSLDSLHATPLSISQ</sequence>
<evidence type="ECO:0000313" key="3">
    <source>
        <dbReference type="Proteomes" id="UP000299102"/>
    </source>
</evidence>